<dbReference type="InterPro" id="IPR050553">
    <property type="entry name" value="Thioredoxin_ResA/DsbE_sf"/>
</dbReference>
<dbReference type="PANTHER" id="PTHR42852:SF6">
    <property type="entry name" value="THIOL:DISULFIDE INTERCHANGE PROTEIN DSBE"/>
    <property type="match status" value="1"/>
</dbReference>
<dbReference type="EMBL" id="JAUSUG010000032">
    <property type="protein sequence ID" value="MDQ0257691.1"/>
    <property type="molecule type" value="Genomic_DNA"/>
</dbReference>
<proteinExistence type="predicted"/>
<evidence type="ECO:0000256" key="5">
    <source>
        <dbReference type="ARBA" id="ARBA00023284"/>
    </source>
</evidence>
<evidence type="ECO:0000259" key="7">
    <source>
        <dbReference type="PROSITE" id="PS51352"/>
    </source>
</evidence>
<protein>
    <submittedName>
        <fullName evidence="8">Peroxiredoxin</fullName>
    </submittedName>
</protein>
<accession>A0ABU0A2H4</accession>
<dbReference type="Gene3D" id="3.40.30.10">
    <property type="entry name" value="Glutaredoxin"/>
    <property type="match status" value="1"/>
</dbReference>
<keyword evidence="2" id="KW-0201">Cytochrome c-type biogenesis</keyword>
<keyword evidence="6" id="KW-0812">Transmembrane</keyword>
<dbReference type="Proteomes" id="UP001230005">
    <property type="component" value="Unassembled WGS sequence"/>
</dbReference>
<dbReference type="Pfam" id="PF08534">
    <property type="entry name" value="Redoxin"/>
    <property type="match status" value="1"/>
</dbReference>
<keyword evidence="9" id="KW-1185">Reference proteome</keyword>
<evidence type="ECO:0000256" key="4">
    <source>
        <dbReference type="ARBA" id="ARBA00023157"/>
    </source>
</evidence>
<sequence>MKQKRLIIRSVILIVMVAAIGYTFWSHFSTERGLVDEGDVAPNFVLRDLEDNPIELNDLKGKGVYMNFWATYCSFCRQKMQYLRDHYEDYREKGVEIVAVNVNESKVQVERHKQRFDINYRLFIDRNNLVTNAYGVATLPTTFLIDENGIVMERQLGAKTEEQVLESLDRLIPGS</sequence>
<keyword evidence="4" id="KW-1015">Disulfide bond</keyword>
<dbReference type="InterPro" id="IPR013766">
    <property type="entry name" value="Thioredoxin_domain"/>
</dbReference>
<evidence type="ECO:0000256" key="3">
    <source>
        <dbReference type="ARBA" id="ARBA00022968"/>
    </source>
</evidence>
<feature type="domain" description="Thioredoxin" evidence="7">
    <location>
        <begin position="35"/>
        <end position="173"/>
    </location>
</feature>
<keyword evidence="6" id="KW-0472">Membrane</keyword>
<keyword evidence="3" id="KW-0735">Signal-anchor</keyword>
<evidence type="ECO:0000313" key="9">
    <source>
        <dbReference type="Proteomes" id="UP001230005"/>
    </source>
</evidence>
<dbReference type="PROSITE" id="PS51352">
    <property type="entry name" value="THIOREDOXIN_2"/>
    <property type="match status" value="1"/>
</dbReference>
<dbReference type="RefSeq" id="WP_307331813.1">
    <property type="nucleotide sequence ID" value="NZ_JAUSUG010000032.1"/>
</dbReference>
<keyword evidence="6" id="KW-1133">Transmembrane helix</keyword>
<name>A0ABU0A2H4_9BACI</name>
<comment type="subcellular location">
    <subcellularLocation>
        <location evidence="1">Cell envelope</location>
    </subcellularLocation>
</comment>
<gene>
    <name evidence="8" type="ORF">J2S74_005153</name>
</gene>
<dbReference type="PANTHER" id="PTHR42852">
    <property type="entry name" value="THIOL:DISULFIDE INTERCHANGE PROTEIN DSBE"/>
    <property type="match status" value="1"/>
</dbReference>
<dbReference type="InterPro" id="IPR036249">
    <property type="entry name" value="Thioredoxin-like_sf"/>
</dbReference>
<dbReference type="InterPro" id="IPR013740">
    <property type="entry name" value="Redoxin"/>
</dbReference>
<dbReference type="CDD" id="cd02966">
    <property type="entry name" value="TlpA_like_family"/>
    <property type="match status" value="1"/>
</dbReference>
<feature type="transmembrane region" description="Helical" evidence="6">
    <location>
        <begin position="7"/>
        <end position="25"/>
    </location>
</feature>
<dbReference type="SUPFAM" id="SSF52833">
    <property type="entry name" value="Thioredoxin-like"/>
    <property type="match status" value="1"/>
</dbReference>
<dbReference type="NCBIfam" id="NF002854">
    <property type="entry name" value="PRK03147.1"/>
    <property type="match status" value="1"/>
</dbReference>
<evidence type="ECO:0000256" key="1">
    <source>
        <dbReference type="ARBA" id="ARBA00004196"/>
    </source>
</evidence>
<comment type="caution">
    <text evidence="8">The sequence shown here is derived from an EMBL/GenBank/DDBJ whole genome shotgun (WGS) entry which is preliminary data.</text>
</comment>
<organism evidence="8 9">
    <name type="scientific">Evansella vedderi</name>
    <dbReference type="NCBI Taxonomy" id="38282"/>
    <lineage>
        <taxon>Bacteria</taxon>
        <taxon>Bacillati</taxon>
        <taxon>Bacillota</taxon>
        <taxon>Bacilli</taxon>
        <taxon>Bacillales</taxon>
        <taxon>Bacillaceae</taxon>
        <taxon>Evansella</taxon>
    </lineage>
</organism>
<evidence type="ECO:0000256" key="2">
    <source>
        <dbReference type="ARBA" id="ARBA00022748"/>
    </source>
</evidence>
<evidence type="ECO:0000313" key="8">
    <source>
        <dbReference type="EMBL" id="MDQ0257691.1"/>
    </source>
</evidence>
<evidence type="ECO:0000256" key="6">
    <source>
        <dbReference type="SAM" id="Phobius"/>
    </source>
</evidence>
<keyword evidence="5" id="KW-0676">Redox-active center</keyword>
<reference evidence="8 9" key="1">
    <citation type="submission" date="2023-07" db="EMBL/GenBank/DDBJ databases">
        <title>Genomic Encyclopedia of Type Strains, Phase IV (KMG-IV): sequencing the most valuable type-strain genomes for metagenomic binning, comparative biology and taxonomic classification.</title>
        <authorList>
            <person name="Goeker M."/>
        </authorList>
    </citation>
    <scope>NUCLEOTIDE SEQUENCE [LARGE SCALE GENOMIC DNA]</scope>
    <source>
        <strain evidence="8 9">DSM 9768</strain>
    </source>
</reference>